<sequence length="114" mass="12600">MSVELRFLMAALAAWRLASMLAKHDGPGRVLVRIRDAAHLNIGDGGVACTKCIGVWVAIPFAWFVCNDIAGWIVAWLALAGATALIEDWLQPAFEWREARSDELLPTEPDRRAE</sequence>
<evidence type="ECO:0000313" key="1">
    <source>
        <dbReference type="EMBL" id="SAK90062.1"/>
    </source>
</evidence>
<dbReference type="AlphaFoldDB" id="A0A158D5Y6"/>
<dbReference type="RefSeq" id="WP_061178690.1">
    <property type="nucleotide sequence ID" value="NZ_FCOE02000032.1"/>
</dbReference>
<dbReference type="OrthoDB" id="123391at2"/>
<gene>
    <name evidence="1" type="ORF">AWB80_06372</name>
</gene>
<organism evidence="1 2">
    <name type="scientific">Caballeronia pedi</name>
    <dbReference type="NCBI Taxonomy" id="1777141"/>
    <lineage>
        <taxon>Bacteria</taxon>
        <taxon>Pseudomonadati</taxon>
        <taxon>Pseudomonadota</taxon>
        <taxon>Betaproteobacteria</taxon>
        <taxon>Burkholderiales</taxon>
        <taxon>Burkholderiaceae</taxon>
        <taxon>Caballeronia</taxon>
    </lineage>
</organism>
<comment type="caution">
    <text evidence="1">The sequence shown here is derived from an EMBL/GenBank/DDBJ whole genome shotgun (WGS) entry which is preliminary data.</text>
</comment>
<reference evidence="1" key="1">
    <citation type="submission" date="2016-01" db="EMBL/GenBank/DDBJ databases">
        <authorList>
            <person name="Peeters C."/>
        </authorList>
    </citation>
    <scope>NUCLEOTIDE SEQUENCE [LARGE SCALE GENOMIC DNA]</scope>
    <source>
        <strain evidence="1">LMG 29323</strain>
    </source>
</reference>
<dbReference type="Proteomes" id="UP000054911">
    <property type="component" value="Unassembled WGS sequence"/>
</dbReference>
<evidence type="ECO:0008006" key="3">
    <source>
        <dbReference type="Google" id="ProtNLM"/>
    </source>
</evidence>
<keyword evidence="2" id="KW-1185">Reference proteome</keyword>
<dbReference type="EMBL" id="FCOE02000032">
    <property type="protein sequence ID" value="SAK90062.1"/>
    <property type="molecule type" value="Genomic_DNA"/>
</dbReference>
<evidence type="ECO:0000313" key="2">
    <source>
        <dbReference type="Proteomes" id="UP000054911"/>
    </source>
</evidence>
<name>A0A158D5Y6_9BURK</name>
<protein>
    <recommendedName>
        <fullName evidence="3">DUF1360 domain-containing protein</fullName>
    </recommendedName>
</protein>
<dbReference type="STRING" id="1777141.AWB80_06372"/>
<proteinExistence type="predicted"/>
<accession>A0A158D5Y6</accession>